<protein>
    <submittedName>
        <fullName evidence="4">Initiator RepB protein</fullName>
    </submittedName>
</protein>
<name>A0A1R4H0H6_9GAMM</name>
<gene>
    <name evidence="4" type="ORF">CRENPOLYSF1_1190002</name>
</gene>
<dbReference type="GO" id="GO:0006270">
    <property type="term" value="P:DNA replication initiation"/>
    <property type="evidence" value="ECO:0007669"/>
    <property type="project" value="InterPro"/>
</dbReference>
<keyword evidence="5" id="KW-1185">Reference proteome</keyword>
<proteinExistence type="inferred from homology"/>
<dbReference type="RefSeq" id="WP_087142242.1">
    <property type="nucleotide sequence ID" value="NZ_FUKI01000023.1"/>
</dbReference>
<feature type="domain" description="Initiator Rep protein WH1" evidence="3">
    <location>
        <begin position="8"/>
        <end position="157"/>
    </location>
</feature>
<evidence type="ECO:0000259" key="3">
    <source>
        <dbReference type="Pfam" id="PF01051"/>
    </source>
</evidence>
<dbReference type="OrthoDB" id="9122127at2"/>
<dbReference type="Proteomes" id="UP000195667">
    <property type="component" value="Unassembled WGS sequence"/>
</dbReference>
<dbReference type="Pfam" id="PF21205">
    <property type="entry name" value="Rep3_C"/>
    <property type="match status" value="1"/>
</dbReference>
<dbReference type="InterPro" id="IPR036388">
    <property type="entry name" value="WH-like_DNA-bd_sf"/>
</dbReference>
<dbReference type="SUPFAM" id="SSF46785">
    <property type="entry name" value="Winged helix' DNA-binding domain"/>
    <property type="match status" value="2"/>
</dbReference>
<dbReference type="InterPro" id="IPR000525">
    <property type="entry name" value="Initiator_Rep_WH1"/>
</dbReference>
<evidence type="ECO:0000256" key="2">
    <source>
        <dbReference type="SAM" id="MobiDB-lite"/>
    </source>
</evidence>
<feature type="compositionally biased region" description="Basic and acidic residues" evidence="2">
    <location>
        <begin position="236"/>
        <end position="252"/>
    </location>
</feature>
<feature type="region of interest" description="Disordered" evidence="2">
    <location>
        <begin position="231"/>
        <end position="252"/>
    </location>
</feature>
<dbReference type="Pfam" id="PF01051">
    <property type="entry name" value="Rep3_N"/>
    <property type="match status" value="1"/>
</dbReference>
<evidence type="ECO:0000256" key="1">
    <source>
        <dbReference type="ARBA" id="ARBA00038283"/>
    </source>
</evidence>
<accession>A0A1R4H0H6</accession>
<evidence type="ECO:0000313" key="4">
    <source>
        <dbReference type="EMBL" id="SJM89716.1"/>
    </source>
</evidence>
<organism evidence="4 5">
    <name type="scientific">Crenothrix polyspora</name>
    <dbReference type="NCBI Taxonomy" id="360316"/>
    <lineage>
        <taxon>Bacteria</taxon>
        <taxon>Pseudomonadati</taxon>
        <taxon>Pseudomonadota</taxon>
        <taxon>Gammaproteobacteria</taxon>
        <taxon>Methylococcales</taxon>
        <taxon>Crenotrichaceae</taxon>
        <taxon>Crenothrix</taxon>
    </lineage>
</organism>
<dbReference type="Gene3D" id="1.10.10.10">
    <property type="entry name" value="Winged helix-like DNA-binding domain superfamily/Winged helix DNA-binding domain"/>
    <property type="match status" value="2"/>
</dbReference>
<dbReference type="EMBL" id="FUKI01000023">
    <property type="protein sequence ID" value="SJM89716.1"/>
    <property type="molecule type" value="Genomic_DNA"/>
</dbReference>
<dbReference type="GO" id="GO:0003887">
    <property type="term" value="F:DNA-directed DNA polymerase activity"/>
    <property type="evidence" value="ECO:0007669"/>
    <property type="project" value="InterPro"/>
</dbReference>
<reference evidence="5" key="1">
    <citation type="submission" date="2017-02" db="EMBL/GenBank/DDBJ databases">
        <authorList>
            <person name="Daims H."/>
        </authorList>
    </citation>
    <scope>NUCLEOTIDE SEQUENCE [LARGE SCALE GENOMIC DNA]</scope>
</reference>
<sequence>MNKKNLTIYKANAVVEAGYKLTLNEQRVVLACIGQVNSNVALLATDEFELSAKEFSELFSVSEDRAYHALVDVAESLFNRYVVVDNPYHDRPSVKRLKMRWISSIEYLTDEGKISLCFSQKMLPYLSALKGQFTRYELKHIGNMTSIYGIRLYEFLMQWKTTGKREIEIDWLKKQFEIEEKYKAIKDLKKYVIDPAIKDINTHSNYQVNWTQRKTGRNVTHLTFIFTEKQPLTPENPKRPTQTKEKMINGVKESEIKKSAKVGESWEDAAARIKAKQ</sequence>
<evidence type="ECO:0000313" key="5">
    <source>
        <dbReference type="Proteomes" id="UP000195667"/>
    </source>
</evidence>
<comment type="similarity">
    <text evidence="1">Belongs to the initiator RepB protein family.</text>
</comment>
<dbReference type="InterPro" id="IPR036390">
    <property type="entry name" value="WH_DNA-bd_sf"/>
</dbReference>
<dbReference type="AlphaFoldDB" id="A0A1R4H0H6"/>